<comment type="caution">
    <text evidence="2">The sequence shown here is derived from an EMBL/GenBank/DDBJ whole genome shotgun (WGS) entry which is preliminary data.</text>
</comment>
<proteinExistence type="predicted"/>
<feature type="non-terminal residue" evidence="2">
    <location>
        <position position="1"/>
    </location>
</feature>
<keyword evidence="1" id="KW-1133">Transmembrane helix</keyword>
<dbReference type="AlphaFoldDB" id="A0A8S0UKC8"/>
<evidence type="ECO:0000313" key="3">
    <source>
        <dbReference type="Proteomes" id="UP000594638"/>
    </source>
</evidence>
<keyword evidence="1" id="KW-0812">Transmembrane</keyword>
<name>A0A8S0UKC8_OLEEU</name>
<protein>
    <submittedName>
        <fullName evidence="2">Uncharacterized protein</fullName>
    </submittedName>
</protein>
<accession>A0A8S0UKC8</accession>
<gene>
    <name evidence="2" type="ORF">OLEA9_A073388</name>
</gene>
<feature type="transmembrane region" description="Helical" evidence="1">
    <location>
        <begin position="35"/>
        <end position="53"/>
    </location>
</feature>
<dbReference type="EMBL" id="CACTIH010007596">
    <property type="protein sequence ID" value="CAA3016165.1"/>
    <property type="molecule type" value="Genomic_DNA"/>
</dbReference>
<organism evidence="2 3">
    <name type="scientific">Olea europaea subsp. europaea</name>
    <dbReference type="NCBI Taxonomy" id="158383"/>
    <lineage>
        <taxon>Eukaryota</taxon>
        <taxon>Viridiplantae</taxon>
        <taxon>Streptophyta</taxon>
        <taxon>Embryophyta</taxon>
        <taxon>Tracheophyta</taxon>
        <taxon>Spermatophyta</taxon>
        <taxon>Magnoliopsida</taxon>
        <taxon>eudicotyledons</taxon>
        <taxon>Gunneridae</taxon>
        <taxon>Pentapetalae</taxon>
        <taxon>asterids</taxon>
        <taxon>lamiids</taxon>
        <taxon>Lamiales</taxon>
        <taxon>Oleaceae</taxon>
        <taxon>Oleeae</taxon>
        <taxon>Olea</taxon>
    </lineage>
</organism>
<evidence type="ECO:0000313" key="2">
    <source>
        <dbReference type="EMBL" id="CAA3016165.1"/>
    </source>
</evidence>
<reference evidence="2 3" key="1">
    <citation type="submission" date="2019-12" db="EMBL/GenBank/DDBJ databases">
        <authorList>
            <person name="Alioto T."/>
            <person name="Alioto T."/>
            <person name="Gomez Garrido J."/>
        </authorList>
    </citation>
    <scope>NUCLEOTIDE SEQUENCE [LARGE SCALE GENOMIC DNA]</scope>
</reference>
<keyword evidence="1" id="KW-0472">Membrane</keyword>
<sequence>HFLSISGCGVQAMFGTQADFLAHEGNMVSGHVRDAGTFVSISGLLLGHNVWAISRMRPRYDRDVA</sequence>
<keyword evidence="3" id="KW-1185">Reference proteome</keyword>
<dbReference type="Proteomes" id="UP000594638">
    <property type="component" value="Unassembled WGS sequence"/>
</dbReference>
<dbReference type="Gramene" id="OE9A073388T1">
    <property type="protein sequence ID" value="OE9A073388C1"/>
    <property type="gene ID" value="OE9A073388"/>
</dbReference>
<evidence type="ECO:0000256" key="1">
    <source>
        <dbReference type="SAM" id="Phobius"/>
    </source>
</evidence>